<dbReference type="EMBL" id="QRHG01000007">
    <property type="protein sequence ID" value="RHF62150.1"/>
    <property type="molecule type" value="Genomic_DNA"/>
</dbReference>
<dbReference type="GeneID" id="77334712"/>
<sequence>MVKLLKYEMKKQQTSRMVIGSILLVCVLGFALGMLLGREKLAAVSLAVMMMATFFVVFYVGIESILVLNRDLKTKQSYMLWMVPKSIWEILGSKFLAAILQMLIVFVMYVAVGLICILVTLQHTGHLSDLFKMIWQAGELYIDGLPSIIWGSAEIFLGWTVVIMAGFVGVILSRTLLLNAKYSGFLAVVVFFAIIIAVEKIYDLICPAICVNIGTSGFNPGFVLYYLVVGFILFGVSGWMADKKLSV</sequence>
<dbReference type="Proteomes" id="UP000284902">
    <property type="component" value="Unassembled WGS sequence"/>
</dbReference>
<gene>
    <name evidence="3" type="ORF">DW672_04175</name>
    <name evidence="2" type="ORF">DXD17_02945</name>
</gene>
<feature type="transmembrane region" description="Helical" evidence="1">
    <location>
        <begin position="184"/>
        <end position="202"/>
    </location>
</feature>
<dbReference type="EMBL" id="QSQN01000005">
    <property type="protein sequence ID" value="RGK41993.1"/>
    <property type="molecule type" value="Genomic_DNA"/>
</dbReference>
<feature type="transmembrane region" description="Helical" evidence="1">
    <location>
        <begin position="222"/>
        <end position="241"/>
    </location>
</feature>
<proteinExistence type="predicted"/>
<accession>A0A3E4LX01</accession>
<protein>
    <submittedName>
        <fullName evidence="2">ABC transporter permease</fullName>
    </submittedName>
</protein>
<reference evidence="4 5" key="1">
    <citation type="submission" date="2018-08" db="EMBL/GenBank/DDBJ databases">
        <title>A genome reference for cultivated species of the human gut microbiota.</title>
        <authorList>
            <person name="Zou Y."/>
            <person name="Xue W."/>
            <person name="Luo G."/>
        </authorList>
    </citation>
    <scope>NUCLEOTIDE SEQUENCE [LARGE SCALE GENOMIC DNA]</scope>
    <source>
        <strain evidence="3 5">AM25-1LB</strain>
        <strain evidence="2 4">TF11-7</strain>
    </source>
</reference>
<evidence type="ECO:0000313" key="2">
    <source>
        <dbReference type="EMBL" id="RGK41993.1"/>
    </source>
</evidence>
<feature type="transmembrane region" description="Helical" evidence="1">
    <location>
        <begin position="42"/>
        <end position="68"/>
    </location>
</feature>
<evidence type="ECO:0000256" key="1">
    <source>
        <dbReference type="SAM" id="Phobius"/>
    </source>
</evidence>
<dbReference type="AlphaFoldDB" id="A0A3E4LX01"/>
<organism evidence="2 4">
    <name type="scientific">[Ruminococcus] lactaris</name>
    <dbReference type="NCBI Taxonomy" id="46228"/>
    <lineage>
        <taxon>Bacteria</taxon>
        <taxon>Bacillati</taxon>
        <taxon>Bacillota</taxon>
        <taxon>Clostridia</taxon>
        <taxon>Lachnospirales</taxon>
        <taxon>Lachnospiraceae</taxon>
        <taxon>Mediterraneibacter</taxon>
    </lineage>
</organism>
<keyword evidence="1" id="KW-1133">Transmembrane helix</keyword>
<evidence type="ECO:0000313" key="4">
    <source>
        <dbReference type="Proteomes" id="UP000260793"/>
    </source>
</evidence>
<feature type="transmembrane region" description="Helical" evidence="1">
    <location>
        <begin position="148"/>
        <end position="172"/>
    </location>
</feature>
<name>A0A3E4LX01_9FIRM</name>
<feature type="transmembrane region" description="Helical" evidence="1">
    <location>
        <begin position="95"/>
        <end position="121"/>
    </location>
</feature>
<keyword evidence="1" id="KW-0472">Membrane</keyword>
<keyword evidence="1" id="KW-0812">Transmembrane</keyword>
<feature type="transmembrane region" description="Helical" evidence="1">
    <location>
        <begin position="16"/>
        <end position="36"/>
    </location>
</feature>
<comment type="caution">
    <text evidence="2">The sequence shown here is derived from an EMBL/GenBank/DDBJ whole genome shotgun (WGS) entry which is preliminary data.</text>
</comment>
<dbReference type="Proteomes" id="UP000260793">
    <property type="component" value="Unassembled WGS sequence"/>
</dbReference>
<evidence type="ECO:0000313" key="3">
    <source>
        <dbReference type="EMBL" id="RHF62150.1"/>
    </source>
</evidence>
<dbReference type="RefSeq" id="WP_005612611.1">
    <property type="nucleotide sequence ID" value="NZ_CABKOA010000008.1"/>
</dbReference>
<evidence type="ECO:0000313" key="5">
    <source>
        <dbReference type="Proteomes" id="UP000284902"/>
    </source>
</evidence>